<evidence type="ECO:0000313" key="1">
    <source>
        <dbReference type="EMBL" id="SEB10116.1"/>
    </source>
</evidence>
<protein>
    <submittedName>
        <fullName evidence="1">Glycosyltransferase, MGT family</fullName>
    </submittedName>
</protein>
<gene>
    <name evidence="1" type="ORF">SAMN05443550_110147</name>
</gene>
<dbReference type="EMBL" id="FNRA01000010">
    <property type="protein sequence ID" value="SEB10116.1"/>
    <property type="molecule type" value="Genomic_DNA"/>
</dbReference>
<dbReference type="Gene3D" id="3.40.50.2000">
    <property type="entry name" value="Glycogen Phosphorylase B"/>
    <property type="match status" value="2"/>
</dbReference>
<dbReference type="GO" id="GO:0008194">
    <property type="term" value="F:UDP-glycosyltransferase activity"/>
    <property type="evidence" value="ECO:0007669"/>
    <property type="project" value="InterPro"/>
</dbReference>
<evidence type="ECO:0000313" key="2">
    <source>
        <dbReference type="Proteomes" id="UP000198850"/>
    </source>
</evidence>
<sequence>MAKFVFIVPPLTGHINPTLGVGAALLEGGHEVGWISLDSTLESRLPKGGKLFLIRYTENDREEQESGQYLDVITKKIVYGVDSIKFLYEEVLIPLNRHSYKGITRWLEEFRPDLIITDHELFAGAIAALHHDIPYVTAVTAPAAIQIMDELPKVYEWEQNQIIGLQKELGLSLEKSVASSELLNLVFTSKEFFGEMRLPDHYGFVGPVIHKRDEKTAFDWQKLHQAAGGIKILVSIGTTFNHEHKKSFFSKVTEAFGGGPYTVVVVCDPLLFEQWPDNFIVQLNIPQLEVLPYLDAVVCHGGHNTVCESLTNGIPLVVIPIAYDQSHVASRVVKTGAGIRLNFNRFKAEHLREAVQEVLHDPGFKTAAMSLRSSFAVAGGTAAAAELLVNLTQDKSTSSINNYV</sequence>
<organism evidence="1 2">
    <name type="scientific">Pedobacter hartonius</name>
    <dbReference type="NCBI Taxonomy" id="425514"/>
    <lineage>
        <taxon>Bacteria</taxon>
        <taxon>Pseudomonadati</taxon>
        <taxon>Bacteroidota</taxon>
        <taxon>Sphingobacteriia</taxon>
        <taxon>Sphingobacteriales</taxon>
        <taxon>Sphingobacteriaceae</taxon>
        <taxon>Pedobacter</taxon>
    </lineage>
</organism>
<name>A0A1H4GKJ0_9SPHI</name>
<dbReference type="STRING" id="425514.SAMN05443550_110147"/>
<dbReference type="Proteomes" id="UP000198850">
    <property type="component" value="Unassembled WGS sequence"/>
</dbReference>
<dbReference type="CDD" id="cd03784">
    <property type="entry name" value="GT1_Gtf-like"/>
    <property type="match status" value="1"/>
</dbReference>
<dbReference type="GO" id="GO:0016758">
    <property type="term" value="F:hexosyltransferase activity"/>
    <property type="evidence" value="ECO:0007669"/>
    <property type="project" value="UniProtKB-ARBA"/>
</dbReference>
<dbReference type="PANTHER" id="PTHR21015:SF22">
    <property type="entry name" value="GLYCOSYLTRANSFERASE"/>
    <property type="match status" value="1"/>
</dbReference>
<keyword evidence="1" id="KW-0808">Transferase</keyword>
<dbReference type="RefSeq" id="WP_090558846.1">
    <property type="nucleotide sequence ID" value="NZ_FNRA01000010.1"/>
</dbReference>
<dbReference type="OrthoDB" id="764352at2"/>
<dbReference type="AlphaFoldDB" id="A0A1H4GKJ0"/>
<dbReference type="FunFam" id="3.40.50.2000:FF:000072">
    <property type="entry name" value="Glycosyl transferase"/>
    <property type="match status" value="1"/>
</dbReference>
<dbReference type="Pfam" id="PF00201">
    <property type="entry name" value="UDPGT"/>
    <property type="match status" value="1"/>
</dbReference>
<reference evidence="1 2" key="1">
    <citation type="submission" date="2016-10" db="EMBL/GenBank/DDBJ databases">
        <authorList>
            <person name="de Groot N.N."/>
        </authorList>
    </citation>
    <scope>NUCLEOTIDE SEQUENCE [LARGE SCALE GENOMIC DNA]</scope>
    <source>
        <strain evidence="1 2">DSM 19033</strain>
    </source>
</reference>
<proteinExistence type="predicted"/>
<dbReference type="SUPFAM" id="SSF53756">
    <property type="entry name" value="UDP-Glycosyltransferase/glycogen phosphorylase"/>
    <property type="match status" value="1"/>
</dbReference>
<dbReference type="PANTHER" id="PTHR21015">
    <property type="entry name" value="UDP-N-ACETYLGLUCOSAMINE--N-ACETYLMURAMYL-(PENTAPEPTIDE) PYROPHOSPHORYL-UNDECAPRENOL N-ACETYLGLUCOSAMINE TRANSFERASE 1"/>
    <property type="match status" value="1"/>
</dbReference>
<dbReference type="InterPro" id="IPR002213">
    <property type="entry name" value="UDP_glucos_trans"/>
</dbReference>
<accession>A0A1H4GKJ0</accession>
<keyword evidence="2" id="KW-1185">Reference proteome</keyword>